<dbReference type="EMBL" id="JAHHIF010000003">
    <property type="protein sequence ID" value="MBW4543373.1"/>
    <property type="molecule type" value="Genomic_DNA"/>
</dbReference>
<sequence>MAFQQLEDLPNEVKENLPQGAQQVFLAAYKSASSDGISEDGAVQVAWNSVKRGYVQGEDGKWHVKPEATSDNSSTGNMAAG</sequence>
<protein>
    <submittedName>
        <fullName evidence="2">ChaB family protein</fullName>
    </submittedName>
</protein>
<dbReference type="Gene3D" id="1.10.1740.70">
    <property type="entry name" value="ChaB"/>
    <property type="match status" value="1"/>
</dbReference>
<feature type="compositionally biased region" description="Polar residues" evidence="1">
    <location>
        <begin position="69"/>
        <end position="81"/>
    </location>
</feature>
<dbReference type="SUPFAM" id="SSF140376">
    <property type="entry name" value="ChaB-like"/>
    <property type="match status" value="1"/>
</dbReference>
<reference evidence="2" key="1">
    <citation type="submission" date="2021-05" db="EMBL/GenBank/DDBJ databases">
        <authorList>
            <person name="Pietrasiak N."/>
            <person name="Ward R."/>
            <person name="Stajich J.E."/>
            <person name="Kurbessoian T."/>
        </authorList>
    </citation>
    <scope>NUCLEOTIDE SEQUENCE</scope>
    <source>
        <strain evidence="2">CPER-KK1</strain>
    </source>
</reference>
<accession>A0A951U7N1</accession>
<feature type="region of interest" description="Disordered" evidence="1">
    <location>
        <begin position="58"/>
        <end position="81"/>
    </location>
</feature>
<dbReference type="InterPro" id="IPR009317">
    <property type="entry name" value="ChaB"/>
</dbReference>
<proteinExistence type="predicted"/>
<evidence type="ECO:0000313" key="3">
    <source>
        <dbReference type="Proteomes" id="UP000753908"/>
    </source>
</evidence>
<evidence type="ECO:0000313" key="2">
    <source>
        <dbReference type="EMBL" id="MBW4543373.1"/>
    </source>
</evidence>
<name>A0A951U7N1_9CYAN</name>
<gene>
    <name evidence="2" type="ORF">KME25_02830</name>
</gene>
<dbReference type="Proteomes" id="UP000753908">
    <property type="component" value="Unassembled WGS sequence"/>
</dbReference>
<dbReference type="InterPro" id="IPR037205">
    <property type="entry name" value="ChaB_sf"/>
</dbReference>
<comment type="caution">
    <text evidence="2">The sequence shown here is derived from an EMBL/GenBank/DDBJ whole genome shotgun (WGS) entry which is preliminary data.</text>
</comment>
<organism evidence="2 3">
    <name type="scientific">Symplocastrum torsivum CPER-KK1</name>
    <dbReference type="NCBI Taxonomy" id="450513"/>
    <lineage>
        <taxon>Bacteria</taxon>
        <taxon>Bacillati</taxon>
        <taxon>Cyanobacteriota</taxon>
        <taxon>Cyanophyceae</taxon>
        <taxon>Oscillatoriophycideae</taxon>
        <taxon>Oscillatoriales</taxon>
        <taxon>Microcoleaceae</taxon>
        <taxon>Symplocastrum</taxon>
    </lineage>
</organism>
<evidence type="ECO:0000256" key="1">
    <source>
        <dbReference type="SAM" id="MobiDB-lite"/>
    </source>
</evidence>
<reference evidence="2" key="2">
    <citation type="journal article" date="2022" name="Microbiol. Resour. Announc.">
        <title>Metagenome Sequencing to Explore Phylogenomics of Terrestrial Cyanobacteria.</title>
        <authorList>
            <person name="Ward R.D."/>
            <person name="Stajich J.E."/>
            <person name="Johansen J.R."/>
            <person name="Huntemann M."/>
            <person name="Clum A."/>
            <person name="Foster B."/>
            <person name="Foster B."/>
            <person name="Roux S."/>
            <person name="Palaniappan K."/>
            <person name="Varghese N."/>
            <person name="Mukherjee S."/>
            <person name="Reddy T.B.K."/>
            <person name="Daum C."/>
            <person name="Copeland A."/>
            <person name="Chen I.A."/>
            <person name="Ivanova N.N."/>
            <person name="Kyrpides N.C."/>
            <person name="Shapiro N."/>
            <person name="Eloe-Fadrosh E.A."/>
            <person name="Pietrasiak N."/>
        </authorList>
    </citation>
    <scope>NUCLEOTIDE SEQUENCE</scope>
    <source>
        <strain evidence="2">CPER-KK1</strain>
    </source>
</reference>
<dbReference type="AlphaFoldDB" id="A0A951U7N1"/>
<dbReference type="Pfam" id="PF06150">
    <property type="entry name" value="ChaB"/>
    <property type="match status" value="1"/>
</dbReference>
<feature type="compositionally biased region" description="Basic and acidic residues" evidence="1">
    <location>
        <begin position="58"/>
        <end position="68"/>
    </location>
</feature>